<dbReference type="Proteomes" id="UP000826212">
    <property type="component" value="Chromosome"/>
</dbReference>
<gene>
    <name evidence="1" type="ORF">K4L44_00995</name>
</gene>
<dbReference type="EMBL" id="CP081303">
    <property type="protein sequence ID" value="QZE14476.1"/>
    <property type="molecule type" value="Genomic_DNA"/>
</dbReference>
<name>A0AC61NL04_9BACT</name>
<evidence type="ECO:0000313" key="1">
    <source>
        <dbReference type="EMBL" id="QZE14476.1"/>
    </source>
</evidence>
<protein>
    <submittedName>
        <fullName evidence="1">PD-(D/E)XK nuclease family protein</fullName>
    </submittedName>
</protein>
<evidence type="ECO:0000313" key="2">
    <source>
        <dbReference type="Proteomes" id="UP000826212"/>
    </source>
</evidence>
<accession>A0AC61NL04</accession>
<reference evidence="1" key="1">
    <citation type="submission" date="2021-08" db="EMBL/GenBank/DDBJ databases">
        <title>Novel anaerobic bacterium isolated from sea squirt in East Sea, Republic of Korea.</title>
        <authorList>
            <person name="Nguyen T.H."/>
            <person name="Li Z."/>
            <person name="Lee Y.-J."/>
            <person name="Ko J."/>
            <person name="Kim S.-G."/>
        </authorList>
    </citation>
    <scope>NUCLEOTIDE SEQUENCE</scope>
    <source>
        <strain evidence="1">KCTC 25031</strain>
    </source>
</reference>
<sequence length="955" mass="110866">MKGFLHQLAEHFYHTYGHNIHALTIIMPSKRAGAFFLKYLQSIANEPILTPKIVTINEVVEDLSAIQKVDTLTLSFHLYRIYKEITGTDETFDSFYPWGTMLISDFDDVDKYLVDAKLLFTHIEDYKLVDQKFDYLSEEQKDYLGKFWKSFSQKRRSKMQERFEATWNKLYDVYVAFRKFLIEENIGYEGVLYRDLGEKIQDKSLVSNFPGPVFVVGLNALNRCEIMLLSYLKENHQAAFFWDIHPDFIADKEHDAAFFLRRNLKLFPQDTDFDYRPLLDKKIEVVSVPSAIGQSQPVAAFVQERLKAYQHKQHIRFDQISIVLCDEDLLLPTIGAIPKVAGHAPTVNITMGFPMKITPIHSLITLLIDLHRNIHVDGRGVRLFYHKNVQRILNHQLVQMCDSDNSEKLSQSIIQENKVYLHSNELRRGDFLSSLFVFHHDVMAFNRYLLQMLQMIFAGIKEKEEAYVGMQEEFIFKAYKSIKRLGELLDENQKEQDLRLSLPIYFKLLRQYLSQESLPFEGDPLEGVQVMGILETRLLDFENVVVLSMNEGSMPKASGSNSVIPYNLRRAFELPSVEEKCAIYSYYFYRLLQHPKTVQLVYNSTTDGMNNGERSRYLYQLQMQYGYSIPEKTITYEVGSIDTKEIVVPKDESVMQRMSPYLDGKRTLSPSALNGYLDCPLRFYFRYVANVMPSEEVAEEVDARLFGNIYHKVMEDLYKPWMNQVVSKEMFLKLAKDDKRLDATILSAFRTEYFKVENAIVQGRNVLVFEIVKKYVKKTITVDSDHAPMTILGLEVKKKKSISIFDGKYHIFIGGTIDRVDEVDGKLRIIDYKSGTVDFNFNNVPSLFDSEDEGRNKAALQTLIYGYVYGDHEVTDRHMSAGIYQIQALFKDPFVSTINSKEDGLVEDIKEQMPKLETHLTQTFETLFNSSIPFVQTECEAKCTYCDYNKICRKV</sequence>
<keyword evidence="2" id="KW-1185">Reference proteome</keyword>
<proteinExistence type="predicted"/>
<organism evidence="1 2">
    <name type="scientific">Halosquirtibacter laminarini</name>
    <dbReference type="NCBI Taxonomy" id="3374600"/>
    <lineage>
        <taxon>Bacteria</taxon>
        <taxon>Pseudomonadati</taxon>
        <taxon>Bacteroidota</taxon>
        <taxon>Bacteroidia</taxon>
        <taxon>Marinilabiliales</taxon>
        <taxon>Prolixibacteraceae</taxon>
        <taxon>Halosquirtibacter</taxon>
    </lineage>
</organism>